<evidence type="ECO:0000256" key="1">
    <source>
        <dbReference type="ARBA" id="ARBA00022722"/>
    </source>
</evidence>
<organism evidence="6 7">
    <name type="scientific">Mycolicibacterium komossense</name>
    <dbReference type="NCBI Taxonomy" id="1779"/>
    <lineage>
        <taxon>Bacteria</taxon>
        <taxon>Bacillati</taxon>
        <taxon>Actinomycetota</taxon>
        <taxon>Actinomycetes</taxon>
        <taxon>Mycobacteriales</taxon>
        <taxon>Mycobacteriaceae</taxon>
        <taxon>Mycolicibacterium</taxon>
    </lineage>
</organism>
<dbReference type="SUPFAM" id="SSF50199">
    <property type="entry name" value="Staphylococcal nuclease"/>
    <property type="match status" value="1"/>
</dbReference>
<evidence type="ECO:0000256" key="4">
    <source>
        <dbReference type="SAM" id="SignalP"/>
    </source>
</evidence>
<keyword evidence="2" id="KW-0255">Endonuclease</keyword>
<name>A0ABT3CIC3_9MYCO</name>
<dbReference type="PROSITE" id="PS01123">
    <property type="entry name" value="TNASE_1"/>
    <property type="match status" value="1"/>
</dbReference>
<dbReference type="EMBL" id="JACKTY010000039">
    <property type="protein sequence ID" value="MCV7229083.1"/>
    <property type="molecule type" value="Genomic_DNA"/>
</dbReference>
<dbReference type="PROSITE" id="PS50830">
    <property type="entry name" value="TNASE_3"/>
    <property type="match status" value="1"/>
</dbReference>
<sequence length="180" mass="19290">MPTLLRRLRAAIVVAVLLSCSVLLPASAAADPVVTTAVVLKIVDGDTIDIRDDVRGRLRVRLLGIDTPETKKPGYTVGCWGPEATDFAVQTMLGQRVALVPDPTQDRTDRYGRTLAYLVRGDGWDFSVEAARAGAARSYVYRGHPVARFAAIEAAQGEAQDAGRGLWGPPCFGETASVPR</sequence>
<feature type="chain" id="PRO_5045681662" evidence="4">
    <location>
        <begin position="31"/>
        <end position="180"/>
    </location>
</feature>
<keyword evidence="7" id="KW-1185">Reference proteome</keyword>
<dbReference type="PROSITE" id="PS51257">
    <property type="entry name" value="PROKAR_LIPOPROTEIN"/>
    <property type="match status" value="1"/>
</dbReference>
<evidence type="ECO:0000256" key="2">
    <source>
        <dbReference type="ARBA" id="ARBA00022759"/>
    </source>
</evidence>
<dbReference type="Gene3D" id="2.40.50.90">
    <property type="match status" value="1"/>
</dbReference>
<dbReference type="Proteomes" id="UP001526201">
    <property type="component" value="Unassembled WGS sequence"/>
</dbReference>
<dbReference type="Pfam" id="PF00565">
    <property type="entry name" value="SNase"/>
    <property type="match status" value="1"/>
</dbReference>
<gene>
    <name evidence="6" type="ORF">H7J73_24000</name>
</gene>
<dbReference type="RefSeq" id="WP_264070278.1">
    <property type="nucleotide sequence ID" value="NZ_JACKTY010000039.1"/>
</dbReference>
<evidence type="ECO:0000259" key="5">
    <source>
        <dbReference type="PROSITE" id="PS50830"/>
    </source>
</evidence>
<dbReference type="InterPro" id="IPR035437">
    <property type="entry name" value="SNase_OB-fold_sf"/>
</dbReference>
<evidence type="ECO:0000256" key="3">
    <source>
        <dbReference type="ARBA" id="ARBA00022801"/>
    </source>
</evidence>
<dbReference type="InterPro" id="IPR016071">
    <property type="entry name" value="Staphylococal_nuclease_OB-fold"/>
</dbReference>
<dbReference type="PANTHER" id="PTHR12302">
    <property type="entry name" value="EBNA2 BINDING PROTEIN P100"/>
    <property type="match status" value="1"/>
</dbReference>
<evidence type="ECO:0000313" key="6">
    <source>
        <dbReference type="EMBL" id="MCV7229083.1"/>
    </source>
</evidence>
<reference evidence="6 7" key="1">
    <citation type="journal article" date="2022" name="BMC Genomics">
        <title>Comparative genome analysis of mycobacteria focusing on tRNA and non-coding RNA.</title>
        <authorList>
            <person name="Behra P.R.K."/>
            <person name="Pettersson B.M.F."/>
            <person name="Ramesh M."/>
            <person name="Das S."/>
            <person name="Dasgupta S."/>
            <person name="Kirsebom L.A."/>
        </authorList>
    </citation>
    <scope>NUCLEOTIDE SEQUENCE [LARGE SCALE GENOMIC DNA]</scope>
    <source>
        <strain evidence="6 7">DSM 44078</strain>
    </source>
</reference>
<dbReference type="PANTHER" id="PTHR12302:SF3">
    <property type="entry name" value="SERINE_THREONINE-PROTEIN KINASE 31"/>
    <property type="match status" value="1"/>
</dbReference>
<proteinExistence type="predicted"/>
<dbReference type="SMART" id="SM00318">
    <property type="entry name" value="SNc"/>
    <property type="match status" value="1"/>
</dbReference>
<keyword evidence="1" id="KW-0540">Nuclease</keyword>
<keyword evidence="4" id="KW-0732">Signal</keyword>
<protein>
    <submittedName>
        <fullName evidence="6">Thermonuclease family protein</fullName>
    </submittedName>
</protein>
<feature type="signal peptide" evidence="4">
    <location>
        <begin position="1"/>
        <end position="30"/>
    </location>
</feature>
<dbReference type="InterPro" id="IPR002071">
    <property type="entry name" value="Thermonucl_AS"/>
</dbReference>
<comment type="caution">
    <text evidence="6">The sequence shown here is derived from an EMBL/GenBank/DDBJ whole genome shotgun (WGS) entry which is preliminary data.</text>
</comment>
<evidence type="ECO:0000313" key="7">
    <source>
        <dbReference type="Proteomes" id="UP001526201"/>
    </source>
</evidence>
<feature type="domain" description="TNase-like" evidence="5">
    <location>
        <begin position="33"/>
        <end position="169"/>
    </location>
</feature>
<keyword evidence="3" id="KW-0378">Hydrolase</keyword>
<accession>A0ABT3CIC3</accession>